<evidence type="ECO:0000313" key="3">
    <source>
        <dbReference type="Proteomes" id="UP000292282"/>
    </source>
</evidence>
<proteinExistence type="predicted"/>
<accession>A0A4Q9LR38</accession>
<dbReference type="EMBL" id="PITK01001458">
    <property type="protein sequence ID" value="TBU10958.1"/>
    <property type="molecule type" value="Genomic_DNA"/>
</dbReference>
<dbReference type="Proteomes" id="UP000292282">
    <property type="component" value="Unassembled WGS sequence"/>
</dbReference>
<organism evidence="2 3">
    <name type="scientific">Hamiltosporidium tvaerminnensis</name>
    <dbReference type="NCBI Taxonomy" id="1176355"/>
    <lineage>
        <taxon>Eukaryota</taxon>
        <taxon>Fungi</taxon>
        <taxon>Fungi incertae sedis</taxon>
        <taxon>Microsporidia</taxon>
        <taxon>Dubosqiidae</taxon>
        <taxon>Hamiltosporidium</taxon>
    </lineage>
</organism>
<sequence length="261" mass="30440">RKAVILKVENNNNTYPSLIKNFLKIKYGLEKEVTKKKLEEPQLANLYNEIENRKPHSRLYSARNNKQVSLNNSSKWLKKGIVGLRNEAGFCYFQDRNVFWDAEGMSTRCEKMFSPDYKDDIRSGTISHSVQEILDNEYAEIKVDTRIKTDNRITLIDVGITTQDSLRIYEVLANELEAYINHSTQESRPNAEESWKNNRQRGRGSEIGKYKTYLPLILHGMTTAKEPTTNTNEELELEEEIEVVEIVERIILKRKICVLFF</sequence>
<reference evidence="2 3" key="1">
    <citation type="submission" date="2017-12" db="EMBL/GenBank/DDBJ databases">
        <authorList>
            <person name="Pombert J.-F."/>
            <person name="Haag K.L."/>
            <person name="Ebert D."/>
        </authorList>
    </citation>
    <scope>NUCLEOTIDE SEQUENCE [LARGE SCALE GENOMIC DNA]</scope>
    <source>
        <strain evidence="2">IL-G-3</strain>
    </source>
</reference>
<name>A0A4Q9LR38_9MICR</name>
<evidence type="ECO:0000313" key="2">
    <source>
        <dbReference type="EMBL" id="TBU10958.1"/>
    </source>
</evidence>
<feature type="region of interest" description="Disordered" evidence="1">
    <location>
        <begin position="183"/>
        <end position="203"/>
    </location>
</feature>
<dbReference type="OrthoDB" id="2193011at2759"/>
<protein>
    <submittedName>
        <fullName evidence="2">Uncharacterized protein</fullName>
    </submittedName>
</protein>
<evidence type="ECO:0000256" key="1">
    <source>
        <dbReference type="SAM" id="MobiDB-lite"/>
    </source>
</evidence>
<keyword evidence="3" id="KW-1185">Reference proteome</keyword>
<feature type="non-terminal residue" evidence="2">
    <location>
        <position position="1"/>
    </location>
</feature>
<dbReference type="VEuPathDB" id="MicrosporidiaDB:CWI38_1458p0010"/>
<gene>
    <name evidence="2" type="ORF">CWI38_1458p0010</name>
</gene>
<dbReference type="AlphaFoldDB" id="A0A4Q9LR38"/>
<comment type="caution">
    <text evidence="2">The sequence shown here is derived from an EMBL/GenBank/DDBJ whole genome shotgun (WGS) entry which is preliminary data.</text>
</comment>